<evidence type="ECO:0000256" key="3">
    <source>
        <dbReference type="ARBA" id="ARBA00022989"/>
    </source>
</evidence>
<evidence type="ECO:0000256" key="1">
    <source>
        <dbReference type="ARBA" id="ARBA00004141"/>
    </source>
</evidence>
<dbReference type="GO" id="GO:0030416">
    <property type="term" value="P:methylamine metabolic process"/>
    <property type="evidence" value="ECO:0007669"/>
    <property type="project" value="InterPro"/>
</dbReference>
<feature type="transmembrane region" description="Helical" evidence="5">
    <location>
        <begin position="143"/>
        <end position="161"/>
    </location>
</feature>
<organism evidence="7 8">
    <name type="scientific">Thermomonospora echinospora</name>
    <dbReference type="NCBI Taxonomy" id="1992"/>
    <lineage>
        <taxon>Bacteria</taxon>
        <taxon>Bacillati</taxon>
        <taxon>Actinomycetota</taxon>
        <taxon>Actinomycetes</taxon>
        <taxon>Streptosporangiales</taxon>
        <taxon>Thermomonosporaceae</taxon>
        <taxon>Thermomonospora</taxon>
    </lineage>
</organism>
<accession>A0A1H6DKB4</accession>
<evidence type="ECO:0000313" key="7">
    <source>
        <dbReference type="EMBL" id="SEG85549.1"/>
    </source>
</evidence>
<keyword evidence="2 5" id="KW-0812">Transmembrane</keyword>
<reference evidence="8" key="1">
    <citation type="submission" date="2016-10" db="EMBL/GenBank/DDBJ databases">
        <authorList>
            <person name="Varghese N."/>
            <person name="Submissions S."/>
        </authorList>
    </citation>
    <scope>NUCLEOTIDE SEQUENCE [LARGE SCALE GENOMIC DNA]</scope>
    <source>
        <strain evidence="8">DSM 43163</strain>
    </source>
</reference>
<protein>
    <submittedName>
        <fullName evidence="7">Methylamine utilisation protein MauE</fullName>
    </submittedName>
</protein>
<dbReference type="EMBL" id="FNVO01000018">
    <property type="protein sequence ID" value="SEG85549.1"/>
    <property type="molecule type" value="Genomic_DNA"/>
</dbReference>
<evidence type="ECO:0000256" key="2">
    <source>
        <dbReference type="ARBA" id="ARBA00022692"/>
    </source>
</evidence>
<dbReference type="Proteomes" id="UP000236723">
    <property type="component" value="Unassembled WGS sequence"/>
</dbReference>
<feature type="transmembrane region" description="Helical" evidence="5">
    <location>
        <begin position="78"/>
        <end position="96"/>
    </location>
</feature>
<dbReference type="Pfam" id="PF07291">
    <property type="entry name" value="MauE"/>
    <property type="match status" value="1"/>
</dbReference>
<keyword evidence="4 5" id="KW-0472">Membrane</keyword>
<dbReference type="UniPathway" id="UPA00895"/>
<evidence type="ECO:0000313" key="8">
    <source>
        <dbReference type="Proteomes" id="UP000236723"/>
    </source>
</evidence>
<evidence type="ECO:0000256" key="5">
    <source>
        <dbReference type="SAM" id="Phobius"/>
    </source>
</evidence>
<feature type="transmembrane region" description="Helical" evidence="5">
    <location>
        <begin position="117"/>
        <end position="137"/>
    </location>
</feature>
<dbReference type="AlphaFoldDB" id="A0A1H6DKB4"/>
<evidence type="ECO:0000256" key="4">
    <source>
        <dbReference type="ARBA" id="ARBA00023136"/>
    </source>
</evidence>
<keyword evidence="8" id="KW-1185">Reference proteome</keyword>
<feature type="domain" description="Methylamine utilisation protein MauE" evidence="6">
    <location>
        <begin position="3"/>
        <end position="133"/>
    </location>
</feature>
<feature type="transmembrane region" description="Helical" evidence="5">
    <location>
        <begin position="49"/>
        <end position="72"/>
    </location>
</feature>
<sequence>MRDFLALAVQGVVAGVFALAVLGKLRGRDGFGRFATTVGRLTMRPGRPAVVIAAVVTAVEVVTTVLVAVPATARAGCWAASGLLVLFVAVVFRAVRGRVFAECGCFGGRGSVMSYPLLLRNLLLLALALTGAALAPADPPHPVPVHGAALVLGLAAAAVFLRSYDRLTAVVLTRLDPWAGT</sequence>
<keyword evidence="3 5" id="KW-1133">Transmembrane helix</keyword>
<proteinExistence type="predicted"/>
<dbReference type="InterPro" id="IPR009908">
    <property type="entry name" value="Methylamine_util_MauE"/>
</dbReference>
<comment type="subcellular location">
    <subcellularLocation>
        <location evidence="1">Membrane</location>
        <topology evidence="1">Multi-pass membrane protein</topology>
    </subcellularLocation>
</comment>
<evidence type="ECO:0000259" key="6">
    <source>
        <dbReference type="Pfam" id="PF07291"/>
    </source>
</evidence>
<dbReference type="GO" id="GO:0016020">
    <property type="term" value="C:membrane"/>
    <property type="evidence" value="ECO:0007669"/>
    <property type="project" value="UniProtKB-SubCell"/>
</dbReference>
<name>A0A1H6DKB4_9ACTN</name>
<gene>
    <name evidence="7" type="ORF">SAMN04489712_11830</name>
</gene>
<feature type="transmembrane region" description="Helical" evidence="5">
    <location>
        <begin position="6"/>
        <end position="23"/>
    </location>
</feature>